<proteinExistence type="predicted"/>
<keyword evidence="2" id="KW-0614">Plasmid</keyword>
<name>A0A7U0QRS2_AERCA</name>
<keyword evidence="3" id="KW-1185">Reference proteome</keyword>
<protein>
    <submittedName>
        <fullName evidence="2">Uncharacterized protein</fullName>
    </submittedName>
</protein>
<accession>A0A7U0QRS2</accession>
<evidence type="ECO:0000313" key="3">
    <source>
        <dbReference type="Proteomes" id="UP001304847"/>
    </source>
</evidence>
<evidence type="ECO:0000313" key="1">
    <source>
        <dbReference type="EMBL" id="MEA9437602.1"/>
    </source>
</evidence>
<dbReference type="Proteomes" id="UP001304847">
    <property type="component" value="Unassembled WGS sequence"/>
</dbReference>
<geneLocation type="plasmid" evidence="2">
    <name>p1</name>
</geneLocation>
<dbReference type="EMBL" id="JAYGOJ010000120">
    <property type="protein sequence ID" value="MEA9437602.1"/>
    <property type="molecule type" value="Genomic_DNA"/>
</dbReference>
<reference evidence="2" key="1">
    <citation type="submission" date="2021-01" db="EMBL/GenBank/DDBJ databases">
        <title>GES Beta-lactamases isolated from hospital effluents in Brazil.</title>
        <authorList>
            <person name="Conte D."/>
            <person name="Mesa D."/>
            <person name="Palmeiro J.K."/>
            <person name="Dalla-Costa L.M."/>
        </authorList>
    </citation>
    <scope>NUCLEOTIDE SEQUENCE [LARGE SCALE GENOMIC DNA]</scope>
    <source>
        <strain evidence="2">Aero21</strain>
        <plasmid evidence="2">p1</plasmid>
    </source>
</reference>
<dbReference type="AlphaFoldDB" id="A0A7U0QRS2"/>
<gene>
    <name evidence="2" type="ORF">JC965_26680</name>
    <name evidence="1" type="ORF">VCX44_17775</name>
</gene>
<reference evidence="1 3" key="2">
    <citation type="submission" date="2023-12" db="EMBL/GenBank/DDBJ databases">
        <title>Characterization of antibiotic resistance in Aeromonas spp. in hospital effluent.</title>
        <authorList>
            <person name="Negoseki B.R.S."/>
            <person name="Krul D."/>
            <person name="Siqueira A.C."/>
            <person name="Almeida M."/>
            <person name="Mesa D."/>
            <person name="Conte D."/>
            <person name="Dalla-Costa L.M."/>
        </authorList>
    </citation>
    <scope>NUCLEOTIDE SEQUENCE [LARGE SCALE GENOMIC DNA]</scope>
    <source>
        <strain evidence="1 3">36v</strain>
    </source>
</reference>
<sequence>MATLIKGRKQEEAIAFAQSQYNAVWVNYPNGSCGWEVKGMSDDQFRHKMLETFCGEAIPGDPHSAGIVTVE</sequence>
<dbReference type="EMBL" id="CP068231">
    <property type="protein sequence ID" value="QQX12711.1"/>
    <property type="molecule type" value="Genomic_DNA"/>
</dbReference>
<dbReference type="RefSeq" id="WP_109422076.1">
    <property type="nucleotide sequence ID" value="NZ_JAOCIE010000020.1"/>
</dbReference>
<organism evidence="2">
    <name type="scientific">Aeromonas caviae</name>
    <name type="common">Aeromonas punctata</name>
    <dbReference type="NCBI Taxonomy" id="648"/>
    <lineage>
        <taxon>Bacteria</taxon>
        <taxon>Pseudomonadati</taxon>
        <taxon>Pseudomonadota</taxon>
        <taxon>Gammaproteobacteria</taxon>
        <taxon>Aeromonadales</taxon>
        <taxon>Aeromonadaceae</taxon>
        <taxon>Aeromonas</taxon>
    </lineage>
</organism>
<evidence type="ECO:0000313" key="2">
    <source>
        <dbReference type="EMBL" id="QQX12711.1"/>
    </source>
</evidence>